<dbReference type="RefSeq" id="WP_286486361.1">
    <property type="nucleotide sequence ID" value="NZ_JACALR010000005.1"/>
</dbReference>
<dbReference type="NCBIfam" id="TIGR01200">
    <property type="entry name" value="GLPGLI"/>
    <property type="match status" value="1"/>
</dbReference>
<dbReference type="Pfam" id="PF09697">
    <property type="entry name" value="Porph_ging"/>
    <property type="match status" value="1"/>
</dbReference>
<protein>
    <submittedName>
        <fullName evidence="1">GLPGLI family protein</fullName>
    </submittedName>
</protein>
<comment type="caution">
    <text evidence="1">The sequence shown here is derived from an EMBL/GenBank/DDBJ whole genome shotgun (WGS) entry which is preliminary data.</text>
</comment>
<name>A0AAW7DIN7_9FLAO</name>
<organism evidence="1 2">
    <name type="scientific">Empedobacter falsenii</name>
    <dbReference type="NCBI Taxonomy" id="343874"/>
    <lineage>
        <taxon>Bacteria</taxon>
        <taxon>Pseudomonadati</taxon>
        <taxon>Bacteroidota</taxon>
        <taxon>Flavobacteriia</taxon>
        <taxon>Flavobacteriales</taxon>
        <taxon>Weeksellaceae</taxon>
        <taxon>Empedobacter</taxon>
    </lineage>
</organism>
<reference evidence="1" key="1">
    <citation type="submission" date="2020-06" db="EMBL/GenBank/DDBJ databases">
        <authorList>
            <person name="Dong N."/>
        </authorList>
    </citation>
    <scope>NUCLEOTIDE SEQUENCE</scope>
    <source>
        <strain evidence="1">210</strain>
    </source>
</reference>
<evidence type="ECO:0000313" key="2">
    <source>
        <dbReference type="Proteomes" id="UP001173578"/>
    </source>
</evidence>
<evidence type="ECO:0000313" key="1">
    <source>
        <dbReference type="EMBL" id="MDM1551828.1"/>
    </source>
</evidence>
<gene>
    <name evidence="1" type="ORF">HX095_11445</name>
</gene>
<reference evidence="1" key="2">
    <citation type="journal article" date="2022" name="Sci. Total Environ.">
        <title>Prevalence, transmission, and molecular epidemiology of tet(X)-positive bacteria among humans, animals, and environmental niches in China: An epidemiological, and genomic-based study.</title>
        <authorList>
            <person name="Dong N."/>
            <person name="Zeng Y."/>
            <person name="Cai C."/>
            <person name="Sun C."/>
            <person name="Lu J."/>
            <person name="Liu C."/>
            <person name="Zhou H."/>
            <person name="Sun Q."/>
            <person name="Shu L."/>
            <person name="Wang H."/>
            <person name="Wang Y."/>
            <person name="Wang S."/>
            <person name="Wu C."/>
            <person name="Chan E.W."/>
            <person name="Chen G."/>
            <person name="Shen Z."/>
            <person name="Chen S."/>
            <person name="Zhang R."/>
        </authorList>
    </citation>
    <scope>NUCLEOTIDE SEQUENCE</scope>
    <source>
        <strain evidence="1">210</strain>
    </source>
</reference>
<proteinExistence type="predicted"/>
<dbReference type="EMBL" id="JACALR010000005">
    <property type="protein sequence ID" value="MDM1551828.1"/>
    <property type="molecule type" value="Genomic_DNA"/>
</dbReference>
<dbReference type="InterPro" id="IPR005901">
    <property type="entry name" value="GLPGLI"/>
</dbReference>
<dbReference type="Proteomes" id="UP001173578">
    <property type="component" value="Unassembled WGS sequence"/>
</dbReference>
<dbReference type="AlphaFoldDB" id="A0AAW7DIN7"/>
<sequence>MKKYTSLLMLFFGLMLFAQKNSLVEYYFINKLGVKDIMKEYLIFNENELYYANIQNDNNLNYEDEKLEKEIFNLEPLYTNLKTDSIYQEKIGIFDKNKSSYSRFILVEKIPTINWKIAKESQKILGYKCYKARAKFRGRDYIAWFTPDIPYNYGPWKLGGLPGLILKVESEFYDYEVKRIVLNSDKIPVLPRLKKFEEAEKKYTINQTIEYENNWLNYLLSNLIASLPPGSKIQEAPLRKDVRELSFEE</sequence>
<accession>A0AAW7DIN7</accession>